<dbReference type="Proteomes" id="UP000553343">
    <property type="component" value="Unassembled WGS sequence"/>
</dbReference>
<keyword evidence="2" id="KW-0378">Hydrolase</keyword>
<dbReference type="InterPro" id="IPR014001">
    <property type="entry name" value="Helicase_ATP-bd"/>
</dbReference>
<keyword evidence="2" id="KW-0347">Helicase</keyword>
<evidence type="ECO:0000259" key="1">
    <source>
        <dbReference type="PROSITE" id="PS51192"/>
    </source>
</evidence>
<dbReference type="SUPFAM" id="SSF52540">
    <property type="entry name" value="P-loop containing nucleoside triphosphate hydrolases"/>
    <property type="match status" value="1"/>
</dbReference>
<sequence length="663" mass="75091">MEITTELTVARHCVGQMPDSGLSPLQQRLVDDPAKIRIAHAPTGAGKSYAFERAMIDKGERILFIVPTRRLCQNLAAGLLDALIKKHGWTEAKAGSKIALWNSDERQRLIKAGETRINTRRVREITDINDAVEGGEMVIAVPEVVSWVLLRYAPEKGLSDKGVFDILTAFDHIVFDEFHTISPRGFGLAGLFAKLVSEYTGARAKISFLSATPVDIKPVLKRLDITENLIVEIEEKLTPEGRTVHGDVHLLFCQSDGMCSLLYENVDLIRKEREKGRQVVVIYDKLSDLQRDKPELEKICQKAGIESKKGLVIDSIDDSRSGRDDSGYFASGRHQNPELFEILIATASVEMGVTFRADLLFMEPGFEAMNFLQRYGRAARGDHDGIVFVRYDDMIFNKNKWFRRFVKWAQRHPGQLVQINDISDVLCEKTKKRFKDCPEDGKKHFGKMPNRAAYAAGLYWNVLMDHFSNRGHRWKHLRTCQPKPAKTIFSLLENIREMEKDQFIGEAAKSWCDRFELEARTLRDITKGLRVLEKNGNGDCFQASELWLQRNTDILERYPLLVAEDGNEEVIIPGRLSDHFLDDVQFVKATCKAIFPHTQQTVLLNDDAFLVKAWCSEFSKKEGAESLAWSIHPQAMNAALKLVQMTGLIVRDDAEPVSETGVI</sequence>
<keyword evidence="2" id="KW-0067">ATP-binding</keyword>
<evidence type="ECO:0000313" key="2">
    <source>
        <dbReference type="EMBL" id="NWH06459.1"/>
    </source>
</evidence>
<organism evidence="2 3">
    <name type="scientific">Desulfobacter latus</name>
    <dbReference type="NCBI Taxonomy" id="2292"/>
    <lineage>
        <taxon>Bacteria</taxon>
        <taxon>Pseudomonadati</taxon>
        <taxon>Thermodesulfobacteriota</taxon>
        <taxon>Desulfobacteria</taxon>
        <taxon>Desulfobacterales</taxon>
        <taxon>Desulfobacteraceae</taxon>
        <taxon>Desulfobacter</taxon>
    </lineage>
</organism>
<dbReference type="Gene3D" id="3.40.50.300">
    <property type="entry name" value="P-loop containing nucleotide triphosphate hydrolases"/>
    <property type="match status" value="2"/>
</dbReference>
<comment type="caution">
    <text evidence="2">The sequence shown here is derived from an EMBL/GenBank/DDBJ whole genome shotgun (WGS) entry which is preliminary data.</text>
</comment>
<dbReference type="PROSITE" id="PS51192">
    <property type="entry name" value="HELICASE_ATP_BIND_1"/>
    <property type="match status" value="1"/>
</dbReference>
<keyword evidence="2" id="KW-0547">Nucleotide-binding</keyword>
<protein>
    <submittedName>
        <fullName evidence="2">DEAD/DEAH box helicase family protein</fullName>
    </submittedName>
</protein>
<dbReference type="AlphaFoldDB" id="A0A850SYZ6"/>
<dbReference type="InterPro" id="IPR027417">
    <property type="entry name" value="P-loop_NTPase"/>
</dbReference>
<reference evidence="2 3" key="1">
    <citation type="submission" date="2020-06" db="EMBL/GenBank/DDBJ databases">
        <title>High-quality draft genome of sulfate reducer Desulfobacter latus type strain AcrS2 isolated from marine sediment.</title>
        <authorList>
            <person name="Hoppe M."/>
            <person name="Larsen C.K."/>
            <person name="Marshall I.P.G."/>
            <person name="Schramm A."/>
            <person name="Marietou A.G."/>
        </authorList>
    </citation>
    <scope>NUCLEOTIDE SEQUENCE [LARGE SCALE GENOMIC DNA]</scope>
    <source>
        <strain evidence="2 3">AcRS2</strain>
    </source>
</reference>
<dbReference type="GO" id="GO:0003676">
    <property type="term" value="F:nucleic acid binding"/>
    <property type="evidence" value="ECO:0007669"/>
    <property type="project" value="InterPro"/>
</dbReference>
<dbReference type="RefSeq" id="WP_178367912.1">
    <property type="nucleotide sequence ID" value="NZ_JACADJ010000078.1"/>
</dbReference>
<dbReference type="EMBL" id="JACADJ010000078">
    <property type="protein sequence ID" value="NWH06459.1"/>
    <property type="molecule type" value="Genomic_DNA"/>
</dbReference>
<keyword evidence="3" id="KW-1185">Reference proteome</keyword>
<dbReference type="SMART" id="SM00487">
    <property type="entry name" value="DEXDc"/>
    <property type="match status" value="1"/>
</dbReference>
<accession>A0A850SYZ6</accession>
<gene>
    <name evidence="2" type="ORF">HXW94_15960</name>
</gene>
<dbReference type="GO" id="GO:0004386">
    <property type="term" value="F:helicase activity"/>
    <property type="evidence" value="ECO:0007669"/>
    <property type="project" value="UniProtKB-KW"/>
</dbReference>
<proteinExistence type="predicted"/>
<dbReference type="GO" id="GO:0005524">
    <property type="term" value="F:ATP binding"/>
    <property type="evidence" value="ECO:0007669"/>
    <property type="project" value="InterPro"/>
</dbReference>
<name>A0A850SYZ6_9BACT</name>
<evidence type="ECO:0000313" key="3">
    <source>
        <dbReference type="Proteomes" id="UP000553343"/>
    </source>
</evidence>
<feature type="domain" description="Helicase ATP-binding" evidence="1">
    <location>
        <begin position="28"/>
        <end position="231"/>
    </location>
</feature>
<dbReference type="Pfam" id="PF00270">
    <property type="entry name" value="DEAD"/>
    <property type="match status" value="1"/>
</dbReference>
<dbReference type="InterPro" id="IPR011545">
    <property type="entry name" value="DEAD/DEAH_box_helicase_dom"/>
</dbReference>